<proteinExistence type="predicted"/>
<sequence length="38" mass="4062">MPFGVGTNPTRMLYPQGAQVLIKEGLLTLSPYAVPDDA</sequence>
<dbReference type="Proteomes" id="UP000182719">
    <property type="component" value="Unassembled WGS sequence"/>
</dbReference>
<dbReference type="EMBL" id="FOAP01000006">
    <property type="protein sequence ID" value="SEL42598.1"/>
    <property type="molecule type" value="Genomic_DNA"/>
</dbReference>
<dbReference type="AlphaFoldDB" id="A0A1H7Q4F1"/>
<gene>
    <name evidence="1" type="ORF">SAMN05444354_1061</name>
</gene>
<name>A0A1H7Q4F1_STIAU</name>
<evidence type="ECO:0000313" key="2">
    <source>
        <dbReference type="Proteomes" id="UP000182719"/>
    </source>
</evidence>
<keyword evidence="2" id="KW-1185">Reference proteome</keyword>
<protein>
    <submittedName>
        <fullName evidence="1">Uncharacterized protein</fullName>
    </submittedName>
</protein>
<evidence type="ECO:0000313" key="1">
    <source>
        <dbReference type="EMBL" id="SEL42598.1"/>
    </source>
</evidence>
<organism evidence="1 2">
    <name type="scientific">Stigmatella aurantiaca</name>
    <dbReference type="NCBI Taxonomy" id="41"/>
    <lineage>
        <taxon>Bacteria</taxon>
        <taxon>Pseudomonadati</taxon>
        <taxon>Myxococcota</taxon>
        <taxon>Myxococcia</taxon>
        <taxon>Myxococcales</taxon>
        <taxon>Cystobacterineae</taxon>
        <taxon>Archangiaceae</taxon>
        <taxon>Stigmatella</taxon>
    </lineage>
</organism>
<accession>A0A1H7Q4F1</accession>
<reference evidence="2" key="1">
    <citation type="submission" date="2016-10" db="EMBL/GenBank/DDBJ databases">
        <authorList>
            <person name="Varghese N."/>
            <person name="Submissions S."/>
        </authorList>
    </citation>
    <scope>NUCLEOTIDE SEQUENCE [LARGE SCALE GENOMIC DNA]</scope>
    <source>
        <strain evidence="2">DSM 17044</strain>
    </source>
</reference>